<dbReference type="SUPFAM" id="SSF52218">
    <property type="entry name" value="Flavoproteins"/>
    <property type="match status" value="1"/>
</dbReference>
<dbReference type="InterPro" id="IPR002401">
    <property type="entry name" value="Cyt_P450_E_grp-I"/>
</dbReference>
<dbReference type="SUPFAM" id="SSF63380">
    <property type="entry name" value="Riboflavin synthase domain-like"/>
    <property type="match status" value="1"/>
</dbReference>
<evidence type="ECO:0000313" key="18">
    <source>
        <dbReference type="Proteomes" id="UP000006316"/>
    </source>
</evidence>
<keyword evidence="6 15" id="KW-0349">Heme</keyword>
<dbReference type="SMR" id="K6EB81"/>
<dbReference type="FunFam" id="1.10.630.10:FF:000040">
    <property type="entry name" value="Bifunctional cytochrome P450/NADPH--P450 reductase"/>
    <property type="match status" value="1"/>
</dbReference>
<dbReference type="InterPro" id="IPR036396">
    <property type="entry name" value="Cyt_P450_sf"/>
</dbReference>
<evidence type="ECO:0000256" key="12">
    <source>
        <dbReference type="ARBA" id="ARBA00023002"/>
    </source>
</evidence>
<dbReference type="GO" id="GO:0005506">
    <property type="term" value="F:iron ion binding"/>
    <property type="evidence" value="ECO:0007669"/>
    <property type="project" value="InterPro"/>
</dbReference>
<dbReference type="EMBL" id="AJLS01000036">
    <property type="protein sequence ID" value="EKN70686.1"/>
    <property type="molecule type" value="Genomic_DNA"/>
</dbReference>
<dbReference type="eggNOG" id="COG2124">
    <property type="taxonomic scope" value="Bacteria"/>
</dbReference>
<comment type="cofactor">
    <cofactor evidence="2">
        <name>FAD</name>
        <dbReference type="ChEBI" id="CHEBI:57692"/>
    </cofactor>
</comment>
<comment type="similarity">
    <text evidence="3">In the N-terminal section; belongs to the cytochrome P450 family.</text>
</comment>
<evidence type="ECO:0000256" key="5">
    <source>
        <dbReference type="ARBA" id="ARBA00022448"/>
    </source>
</evidence>
<keyword evidence="13 15" id="KW-0408">Iron</keyword>
<keyword evidence="8" id="KW-0288">FMN</keyword>
<dbReference type="GO" id="GO:0010181">
    <property type="term" value="F:FMN binding"/>
    <property type="evidence" value="ECO:0007669"/>
    <property type="project" value="InterPro"/>
</dbReference>
<dbReference type="InterPro" id="IPR001128">
    <property type="entry name" value="Cyt_P450"/>
</dbReference>
<dbReference type="InterPro" id="IPR017938">
    <property type="entry name" value="Riboflavin_synthase-like_b-brl"/>
</dbReference>
<dbReference type="eggNOG" id="COG0369">
    <property type="taxonomic scope" value="Bacteria"/>
</dbReference>
<dbReference type="GO" id="GO:0004497">
    <property type="term" value="F:monooxygenase activity"/>
    <property type="evidence" value="ECO:0007669"/>
    <property type="project" value="UniProtKB-KW"/>
</dbReference>
<comment type="cofactor">
    <cofactor evidence="1">
        <name>FMN</name>
        <dbReference type="ChEBI" id="CHEBI:58210"/>
    </cofactor>
</comment>
<name>K6EB81_9BACI</name>
<dbReference type="InterPro" id="IPR029039">
    <property type="entry name" value="Flavoprotein-like_sf"/>
</dbReference>
<evidence type="ECO:0000256" key="11">
    <source>
        <dbReference type="ARBA" id="ARBA00022857"/>
    </source>
</evidence>
<evidence type="ECO:0000256" key="3">
    <source>
        <dbReference type="ARBA" id="ARBA00010018"/>
    </source>
</evidence>
<dbReference type="PATRIC" id="fig|1117379.3.peg.948"/>
<feature type="domain" description="Flavodoxin-like" evidence="16">
    <location>
        <begin position="495"/>
        <end position="634"/>
    </location>
</feature>
<keyword evidence="14" id="KW-0503">Monooxygenase</keyword>
<dbReference type="OrthoDB" id="9789468at2"/>
<evidence type="ECO:0000259" key="16">
    <source>
        <dbReference type="PROSITE" id="PS50902"/>
    </source>
</evidence>
<evidence type="ECO:0000256" key="2">
    <source>
        <dbReference type="ARBA" id="ARBA00001974"/>
    </source>
</evidence>
<evidence type="ECO:0000256" key="1">
    <source>
        <dbReference type="ARBA" id="ARBA00001917"/>
    </source>
</evidence>
<dbReference type="Gene3D" id="1.10.630.10">
    <property type="entry name" value="Cytochrome P450"/>
    <property type="match status" value="1"/>
</dbReference>
<dbReference type="STRING" id="1117379.BABA_04574"/>
<dbReference type="CDD" id="cd11068">
    <property type="entry name" value="CYP120A1"/>
    <property type="match status" value="1"/>
</dbReference>
<comment type="caution">
    <text evidence="17">The sequence shown here is derived from an EMBL/GenBank/DDBJ whole genome shotgun (WGS) entry which is preliminary data.</text>
</comment>
<dbReference type="PANTHER" id="PTHR24291:SF50">
    <property type="entry name" value="BIFUNCTIONAL ALBAFLAVENONE MONOOXYGENASE_TERPENE SYNTHASE"/>
    <property type="match status" value="1"/>
</dbReference>
<accession>K6EB81</accession>
<comment type="similarity">
    <text evidence="4">Belongs to the cytochrome P450 family.</text>
</comment>
<dbReference type="PROSITE" id="PS50902">
    <property type="entry name" value="FLAVODOXIN_LIKE"/>
    <property type="match status" value="1"/>
</dbReference>
<evidence type="ECO:0000256" key="14">
    <source>
        <dbReference type="ARBA" id="ARBA00023033"/>
    </source>
</evidence>
<keyword evidence="12" id="KW-0560">Oxidoreductase</keyword>
<dbReference type="InterPro" id="IPR017972">
    <property type="entry name" value="Cyt_P450_CS"/>
</dbReference>
<protein>
    <submittedName>
        <fullName evidence="17">CypD</fullName>
    </submittedName>
</protein>
<evidence type="ECO:0000256" key="7">
    <source>
        <dbReference type="ARBA" id="ARBA00022630"/>
    </source>
</evidence>
<dbReference type="SUPFAM" id="SSF48264">
    <property type="entry name" value="Cytochrome P450"/>
    <property type="match status" value="1"/>
</dbReference>
<evidence type="ECO:0000256" key="9">
    <source>
        <dbReference type="ARBA" id="ARBA00022723"/>
    </source>
</evidence>
<dbReference type="PRINTS" id="PR00463">
    <property type="entry name" value="EP450I"/>
</dbReference>
<keyword evidence="5" id="KW-0813">Transport</keyword>
<dbReference type="GO" id="GO:0016651">
    <property type="term" value="F:oxidoreductase activity, acting on NAD(P)H"/>
    <property type="evidence" value="ECO:0007669"/>
    <property type="project" value="UniProtKB-ARBA"/>
</dbReference>
<gene>
    <name evidence="17" type="ORF">BABA_04574</name>
</gene>
<organism evidence="17 18">
    <name type="scientific">Neobacillus bataviensis LMG 21833</name>
    <dbReference type="NCBI Taxonomy" id="1117379"/>
    <lineage>
        <taxon>Bacteria</taxon>
        <taxon>Bacillati</taxon>
        <taxon>Bacillota</taxon>
        <taxon>Bacilli</taxon>
        <taxon>Bacillales</taxon>
        <taxon>Bacillaceae</taxon>
        <taxon>Neobacillus</taxon>
    </lineage>
</organism>
<keyword evidence="9 15" id="KW-0479">Metal-binding</keyword>
<dbReference type="InterPro" id="IPR050196">
    <property type="entry name" value="Cytochrome_P450_Monoox"/>
</dbReference>
<evidence type="ECO:0000256" key="6">
    <source>
        <dbReference type="ARBA" id="ARBA00022617"/>
    </source>
</evidence>
<evidence type="ECO:0000256" key="8">
    <source>
        <dbReference type="ARBA" id="ARBA00022643"/>
    </source>
</evidence>
<dbReference type="InterPro" id="IPR023173">
    <property type="entry name" value="NADPH_Cyt_P450_Rdtase_alpha"/>
</dbReference>
<dbReference type="InterPro" id="IPR008254">
    <property type="entry name" value="Flavodoxin/NO_synth"/>
</dbReference>
<keyword evidence="10" id="KW-0274">FAD</keyword>
<dbReference type="PANTHER" id="PTHR24291">
    <property type="entry name" value="CYTOCHROME P450 FAMILY 4"/>
    <property type="match status" value="1"/>
</dbReference>
<dbReference type="Proteomes" id="UP000006316">
    <property type="component" value="Unassembled WGS sequence"/>
</dbReference>
<dbReference type="GO" id="GO:0016705">
    <property type="term" value="F:oxidoreductase activity, acting on paired donors, with incorporation or reduction of molecular oxygen"/>
    <property type="evidence" value="ECO:0007669"/>
    <property type="project" value="InterPro"/>
</dbReference>
<dbReference type="PROSITE" id="PS00086">
    <property type="entry name" value="CYTOCHROME_P450"/>
    <property type="match status" value="1"/>
</dbReference>
<keyword evidence="7" id="KW-0285">Flavoprotein</keyword>
<dbReference type="GO" id="GO:0020037">
    <property type="term" value="F:heme binding"/>
    <property type="evidence" value="ECO:0007669"/>
    <property type="project" value="InterPro"/>
</dbReference>
<dbReference type="Pfam" id="PF00258">
    <property type="entry name" value="Flavodoxin_1"/>
    <property type="match status" value="1"/>
</dbReference>
<keyword evidence="11" id="KW-0521">NADP</keyword>
<dbReference type="PRINTS" id="PR00385">
    <property type="entry name" value="P450"/>
</dbReference>
<dbReference type="Gene3D" id="1.20.990.10">
    <property type="entry name" value="NADPH-cytochrome p450 Reductase, Chain A, domain 3"/>
    <property type="match status" value="1"/>
</dbReference>
<sequence>MLTTAIDTIPQPKTYGPLGNLPQLDLEQPSQSIMKLAYEYGPIFKLKFPTGTGIFISSAELVEDASDESRFDKLVNAPLQKVRSFSGDGLFTSWTKEDNWQKAHNILLPSFSQSAMKGYHSMMVDIALQLIQKWSRLNSDESIDVPEDMTRLTLDTIGLCGFNYRFNSFYREKPHRFIKSMGRALDEAMNQSNRLGVQDKLMVKKRRQFNRDIQYMFSLVDRIIEERKSSDDHDGEDLLSRMLDCADPITGEKLSDENIRYQIITFLIAGHETTSGLLSFALYFLMKHPEKLANAYEEVDRVLTGPIPTYQQVRQLKYVRMILNESLRLWPTAPLFSLYAKEDTVLAGKYPLKRRDVVNILLPKLHRDTNVWGDDAEDFKPERFMDPKKVPHHAYKPFGNGQRACIGQQFAMHEATLLLGMILKHFELVDHTNYQLKIKETLTFKPDKLTMQVRPRESHSSVPLSQDERSAAVDLHGKQSLQMNQTVVNAHNTPLLVLYGSNMGTAKGIARDIAMTARFKGFQCEVAPLDEYAAKLPKEGAVFIITASYNGNAPKNARKFIKWLKEGDTEALNGVKYAVFGCGDTNWASTYQSIPNFIDEKLAEKGADRLVQKGQGDASSDFEKQFEDWHDLLWPVVLDAFLLENNDRTNHTGNSLTVQFVTEGHENASVAEASYKVVISKVLAQNSSELVERVLKHFALEQNEQLIICGDREAITHLPLNFPVRTWDLLKYSVDLQKTVTQSQLHELAEFTVCPPHKRELEMLLKDQEYELNLFKKNISMLDLLEKYPACELPFERFIELLPSLKGH</sequence>
<evidence type="ECO:0000256" key="15">
    <source>
        <dbReference type="PIRSR" id="PIRSR602401-1"/>
    </source>
</evidence>
<dbReference type="Pfam" id="PF00667">
    <property type="entry name" value="FAD_binding_1"/>
    <property type="match status" value="1"/>
</dbReference>
<feature type="binding site" description="axial binding residue" evidence="15">
    <location>
        <position position="405"/>
    </location>
    <ligand>
        <name>heme</name>
        <dbReference type="ChEBI" id="CHEBI:30413"/>
    </ligand>
    <ligandPart>
        <name>Fe</name>
        <dbReference type="ChEBI" id="CHEBI:18248"/>
    </ligandPart>
</feature>
<proteinExistence type="inferred from homology"/>
<evidence type="ECO:0000313" key="17">
    <source>
        <dbReference type="EMBL" id="EKN70686.1"/>
    </source>
</evidence>
<keyword evidence="18" id="KW-1185">Reference proteome</keyword>
<dbReference type="Pfam" id="PF00067">
    <property type="entry name" value="p450"/>
    <property type="match status" value="1"/>
</dbReference>
<comment type="cofactor">
    <cofactor evidence="15">
        <name>heme</name>
        <dbReference type="ChEBI" id="CHEBI:30413"/>
    </cofactor>
</comment>
<evidence type="ECO:0000256" key="13">
    <source>
        <dbReference type="ARBA" id="ARBA00023004"/>
    </source>
</evidence>
<dbReference type="AlphaFoldDB" id="K6EB81"/>
<reference evidence="17 18" key="1">
    <citation type="journal article" date="2012" name="Front. Microbiol.">
        <title>Redundancy and modularity in membrane-associated dissimilatory nitrate reduction in Bacillus.</title>
        <authorList>
            <person name="Heylen K."/>
            <person name="Keltjens J."/>
        </authorList>
    </citation>
    <scope>NUCLEOTIDE SEQUENCE [LARGE SCALE GENOMIC DNA]</scope>
    <source>
        <strain evidence="18">LMG 21833T</strain>
    </source>
</reference>
<dbReference type="InterPro" id="IPR003097">
    <property type="entry name" value="CysJ-like_FAD-binding"/>
</dbReference>
<evidence type="ECO:0000256" key="10">
    <source>
        <dbReference type="ARBA" id="ARBA00022827"/>
    </source>
</evidence>
<dbReference type="Gene3D" id="3.40.50.360">
    <property type="match status" value="1"/>
</dbReference>
<evidence type="ECO:0000256" key="4">
    <source>
        <dbReference type="ARBA" id="ARBA00010617"/>
    </source>
</evidence>